<evidence type="ECO:0000313" key="9">
    <source>
        <dbReference type="Proteomes" id="UP001142055"/>
    </source>
</evidence>
<accession>A0A9Q0MED0</accession>
<dbReference type="Proteomes" id="UP001142055">
    <property type="component" value="Chromosome 1"/>
</dbReference>
<dbReference type="InterPro" id="IPR003961">
    <property type="entry name" value="FN3_dom"/>
</dbReference>
<evidence type="ECO:0000256" key="2">
    <source>
        <dbReference type="ARBA" id="ARBA00022441"/>
    </source>
</evidence>
<dbReference type="Pfam" id="PF13854">
    <property type="entry name" value="Kelch_HCF"/>
    <property type="match status" value="1"/>
</dbReference>
<feature type="region of interest" description="Disordered" evidence="6">
    <location>
        <begin position="871"/>
        <end position="906"/>
    </location>
</feature>
<feature type="compositionally biased region" description="Polar residues" evidence="6">
    <location>
        <begin position="801"/>
        <end position="816"/>
    </location>
</feature>
<dbReference type="EMBL" id="JAPWDV010000001">
    <property type="protein sequence ID" value="KAJ6222140.1"/>
    <property type="molecule type" value="Genomic_DNA"/>
</dbReference>
<evidence type="ECO:0000259" key="7">
    <source>
        <dbReference type="PROSITE" id="PS50853"/>
    </source>
</evidence>
<evidence type="ECO:0000256" key="4">
    <source>
        <dbReference type="ARBA" id="ARBA00022737"/>
    </source>
</evidence>
<keyword evidence="9" id="KW-1185">Reference proteome</keyword>
<sequence>MSAPLFTKWRKLDSSIGTCPRPRHGHRAVAVRDLMIVFGGGNEGIVEELHVYRSSSNQWFMPTMKGDIPPGCAAYGFTTDGNRIFLFGGMVEYGRYSSDLYELKICNWEWKKLRPRSPKNDELPQARLGHSFTMVGSNKIFLFGGLANDSINPKQNIPKYLDDLYVLEVKPMANGSVYQWEKPHTFGSRPSPRESHTAVSFTPSTGGSTKLLIYGGMSGFRLGDIWILDTESMTWSRPQINGNIPSPRSLHSATVLNQKMYIFGGWVPLVGENDKTGQEKEWKCTNSLAIFNLDSLSWDYISGESIDDSAPRARAGHSAVAISSRLYVWSGRDGYRKAWNNQVCCKDLWILETDKPQAPSRVQLVKATTSTFDVMWGHVSAAEQYIVQIQKIDSPQPPQAVQAIPESEPSAPKKMMLPPATVPPVPVTSPPVPTPLPASAPIVNTVPLAVIATVNPTTMVTSVSTTITTTAATSSHVANPTAATSSMAKVASVPKTQVNVTPTTTGPSEQMSGIAALASVAAATSKISTPTVMKTATLPSNIRVINQQLIPGTSLKLTTTSGSTPHTIRILTSNNSGIGSKQILVKTAGQGGVAGQNPNPQMMTIVKTSQGQMLKMLPTTMTVKTSGANIITSNPTIVAIPSNSSTNDQTNITISTGGDVVNRGGTQNKDTSKGTIMATPTIAKVGNNPVKIVMQHPRTTGASNTANVPNIIRFSPGTVLPSGSKVKFAPTVFRTANPNTSKFVIQNGQYSKLVVSNSPASAGRVLILSTSSQTIPTSPAVVVNSIVTNPIAVTTAAPKPLQSSSNGSNVASTNKIPQVDGADDTVDDISSTSVATIQSTSTITASPNVVPVDNSSNLLIPLSTTSSAMALSSNSSLSDQHQSIAGNADSSTASQPNQTESQNSEQWYDVGIFKTNHCSISEYYAPKDDTTDYDPERNIDLSNVPTYMNYTKVPLEPGTTYRIRVAAINPCGRGPWSDVFTNLKTCIPGYPPAPTSIKITKCAEGAQLSWSISNFDDPIHEYAVYLAIRSSLPTEKQNSMSFFKVYNGASPSCVVSQNFLESAFIDHNNNKAAIIFRIAARNVKGYGPATQVRWLQDLNTSSQTPKAPSKPSPTLTNTRKRPNSAVTE</sequence>
<dbReference type="SUPFAM" id="SSF49265">
    <property type="entry name" value="Fibronectin type III"/>
    <property type="match status" value="1"/>
</dbReference>
<dbReference type="GO" id="GO:0006338">
    <property type="term" value="P:chromatin remodeling"/>
    <property type="evidence" value="ECO:0007669"/>
    <property type="project" value="TreeGrafter"/>
</dbReference>
<evidence type="ECO:0000256" key="1">
    <source>
        <dbReference type="ARBA" id="ARBA00004123"/>
    </source>
</evidence>
<dbReference type="FunFam" id="2.120.10.80:FF:000015">
    <property type="entry name" value="host cell factor 1 isoform X1"/>
    <property type="match status" value="1"/>
</dbReference>
<dbReference type="SUPFAM" id="SSF117281">
    <property type="entry name" value="Kelch motif"/>
    <property type="match status" value="1"/>
</dbReference>
<feature type="region of interest" description="Disordered" evidence="6">
    <location>
        <begin position="1100"/>
        <end position="1128"/>
    </location>
</feature>
<keyword evidence="5" id="KW-0539">Nucleus</keyword>
<evidence type="ECO:0000313" key="8">
    <source>
        <dbReference type="EMBL" id="KAJ6222140.1"/>
    </source>
</evidence>
<feature type="region of interest" description="Disordered" evidence="6">
    <location>
        <begin position="797"/>
        <end position="827"/>
    </location>
</feature>
<dbReference type="GO" id="GO:0003713">
    <property type="term" value="F:transcription coactivator activity"/>
    <property type="evidence" value="ECO:0007669"/>
    <property type="project" value="TreeGrafter"/>
</dbReference>
<dbReference type="CDD" id="cd00063">
    <property type="entry name" value="FN3"/>
    <property type="match status" value="1"/>
</dbReference>
<dbReference type="InterPro" id="IPR015915">
    <property type="entry name" value="Kelch-typ_b-propeller"/>
</dbReference>
<feature type="compositionally biased region" description="Polar residues" evidence="6">
    <location>
        <begin position="1100"/>
        <end position="1117"/>
    </location>
</feature>
<dbReference type="Gene3D" id="2.60.40.10">
    <property type="entry name" value="Immunoglobulins"/>
    <property type="match status" value="2"/>
</dbReference>
<feature type="region of interest" description="Disordered" evidence="6">
    <location>
        <begin position="649"/>
        <end position="673"/>
    </location>
</feature>
<dbReference type="AlphaFoldDB" id="A0A9Q0MED0"/>
<dbReference type="OMA" id="VFKTLYC"/>
<organism evidence="8 9">
    <name type="scientific">Blomia tropicalis</name>
    <name type="common">Mite</name>
    <dbReference type="NCBI Taxonomy" id="40697"/>
    <lineage>
        <taxon>Eukaryota</taxon>
        <taxon>Metazoa</taxon>
        <taxon>Ecdysozoa</taxon>
        <taxon>Arthropoda</taxon>
        <taxon>Chelicerata</taxon>
        <taxon>Arachnida</taxon>
        <taxon>Acari</taxon>
        <taxon>Acariformes</taxon>
        <taxon>Sarcoptiformes</taxon>
        <taxon>Astigmata</taxon>
        <taxon>Glycyphagoidea</taxon>
        <taxon>Echimyopodidae</taxon>
        <taxon>Blomia</taxon>
    </lineage>
</organism>
<name>A0A9Q0MED0_BLOTA</name>
<dbReference type="InterPro" id="IPR059124">
    <property type="entry name" value="Kelch_HCF"/>
</dbReference>
<feature type="domain" description="Fibronectin type-III" evidence="7">
    <location>
        <begin position="893"/>
        <end position="988"/>
    </location>
</feature>
<dbReference type="PANTHER" id="PTHR46003">
    <property type="entry name" value="HOST CELL FACTOR"/>
    <property type="match status" value="1"/>
</dbReference>
<dbReference type="InterPro" id="IPR043536">
    <property type="entry name" value="HCF1/2"/>
</dbReference>
<comment type="subcellular location">
    <subcellularLocation>
        <location evidence="1">Nucleus</location>
    </subcellularLocation>
</comment>
<evidence type="ECO:0000256" key="3">
    <source>
        <dbReference type="ARBA" id="ARBA00022553"/>
    </source>
</evidence>
<dbReference type="InterPro" id="IPR036116">
    <property type="entry name" value="FN3_sf"/>
</dbReference>
<dbReference type="InterPro" id="IPR013783">
    <property type="entry name" value="Ig-like_fold"/>
</dbReference>
<dbReference type="GO" id="GO:0035097">
    <property type="term" value="C:histone methyltransferase complex"/>
    <property type="evidence" value="ECO:0007669"/>
    <property type="project" value="TreeGrafter"/>
</dbReference>
<dbReference type="Gene3D" id="2.120.10.80">
    <property type="entry name" value="Kelch-type beta propeller"/>
    <property type="match status" value="1"/>
</dbReference>
<comment type="caution">
    <text evidence="8">The sequence shown here is derived from an EMBL/GenBank/DDBJ whole genome shotgun (WGS) entry which is preliminary data.</text>
</comment>
<keyword evidence="4" id="KW-0677">Repeat</keyword>
<dbReference type="PANTHER" id="PTHR46003:SF1">
    <property type="entry name" value="HOST CELL FACTOR"/>
    <property type="match status" value="1"/>
</dbReference>
<reference evidence="8" key="1">
    <citation type="submission" date="2022-12" db="EMBL/GenBank/DDBJ databases">
        <title>Genome assemblies of Blomia tropicalis.</title>
        <authorList>
            <person name="Cui Y."/>
        </authorList>
    </citation>
    <scope>NUCLEOTIDE SEQUENCE</scope>
    <source>
        <tissue evidence="8">Adult mites</tissue>
    </source>
</reference>
<feature type="compositionally biased region" description="Polar residues" evidence="6">
    <location>
        <begin position="879"/>
        <end position="906"/>
    </location>
</feature>
<keyword evidence="2" id="KW-0880">Kelch repeat</keyword>
<dbReference type="PROSITE" id="PS50853">
    <property type="entry name" value="FN3"/>
    <property type="match status" value="1"/>
</dbReference>
<protein>
    <recommendedName>
        <fullName evidence="7">Fibronectin type-III domain-containing protein</fullName>
    </recommendedName>
</protein>
<keyword evidence="3" id="KW-0597">Phosphoprotein</keyword>
<dbReference type="Gene3D" id="6.10.250.2590">
    <property type="match status" value="1"/>
</dbReference>
<gene>
    <name evidence="8" type="ORF">RDWZM_000685</name>
</gene>
<evidence type="ECO:0000256" key="6">
    <source>
        <dbReference type="SAM" id="MobiDB-lite"/>
    </source>
</evidence>
<evidence type="ECO:0000256" key="5">
    <source>
        <dbReference type="ARBA" id="ARBA00023242"/>
    </source>
</evidence>
<proteinExistence type="predicted"/>